<sequence>MALKIWKNERLKVEQKNFCLKINPIQFNPVQLIIIPPKPKLNGKGIMKLHDEDLIIF</sequence>
<dbReference type="EMBL" id="AP018493">
    <property type="protein sequence ID" value="BBC61844.1"/>
    <property type="molecule type" value="Genomic_DNA"/>
</dbReference>
<protein>
    <submittedName>
        <fullName evidence="1">Uncharacterized protein</fullName>
    </submittedName>
</protein>
<organism evidence="1 2">
    <name type="scientific">Melissococcus plutonius</name>
    <dbReference type="NCBI Taxonomy" id="33970"/>
    <lineage>
        <taxon>Bacteria</taxon>
        <taxon>Bacillati</taxon>
        <taxon>Bacillota</taxon>
        <taxon>Bacilli</taxon>
        <taxon>Lactobacillales</taxon>
        <taxon>Enterococcaceae</taxon>
        <taxon>Melissococcus</taxon>
    </lineage>
</organism>
<reference evidence="1 2" key="1">
    <citation type="submission" date="2018-01" db="EMBL/GenBank/DDBJ databases">
        <title>Whole genome sequence of Melissococcus plutonius DAT561.</title>
        <authorList>
            <person name="Okumura K."/>
            <person name="Takamatsu D."/>
            <person name="Okura M."/>
        </authorList>
    </citation>
    <scope>NUCLEOTIDE SEQUENCE [LARGE SCALE GENOMIC DNA]</scope>
    <source>
        <strain evidence="1 2">DAT561</strain>
        <plasmid evidence="2">pmp1 dat561 dna</plasmid>
    </source>
</reference>
<keyword evidence="1" id="KW-0614">Plasmid</keyword>
<evidence type="ECO:0000313" key="2">
    <source>
        <dbReference type="Proteomes" id="UP000269226"/>
    </source>
</evidence>
<name>A0A2Z5Y4U5_9ENTE</name>
<gene>
    <name evidence="1" type="ORF">DAT561_p1144</name>
</gene>
<accession>A0A2Z5Y4U5</accession>
<evidence type="ECO:0000313" key="1">
    <source>
        <dbReference type="EMBL" id="BBC61844.1"/>
    </source>
</evidence>
<dbReference type="GeneID" id="69060432"/>
<dbReference type="AlphaFoldDB" id="A0A2Z5Y4U5"/>
<proteinExistence type="predicted"/>
<dbReference type="Proteomes" id="UP000269226">
    <property type="component" value="Plasmid pMP1"/>
</dbReference>
<dbReference type="RefSeq" id="WP_155522226.1">
    <property type="nucleotide sequence ID" value="NZ_AP018493.1"/>
</dbReference>
<geneLocation type="plasmid" evidence="2">
    <name>pmp1 dat561 dna</name>
</geneLocation>